<dbReference type="InterPro" id="IPR051917">
    <property type="entry name" value="Transposase-Integrase"/>
</dbReference>
<dbReference type="PANTHER" id="PTHR10948">
    <property type="entry name" value="TRANSPOSASE"/>
    <property type="match status" value="1"/>
</dbReference>
<accession>A0ABW7UY06</accession>
<sequence>MAQHQRLSLAADLHVYFAHPHSPWERGTNENTNRLLREYFPKGTDITADPGYLNSVTTELNARPRRTLDYRDTGVSDSETIVSGEEKAIVAPIAKIRAYCSLPCSRITRLDCRRCPSSETRSLLP</sequence>
<reference evidence="1 2" key="1">
    <citation type="submission" date="2024-10" db="EMBL/GenBank/DDBJ databases">
        <title>The Natural Products Discovery Center: Release of the First 8490 Sequenced Strains for Exploring Actinobacteria Biosynthetic Diversity.</title>
        <authorList>
            <person name="Kalkreuter E."/>
            <person name="Kautsar S.A."/>
            <person name="Yang D."/>
            <person name="Bader C.D."/>
            <person name="Teijaro C.N."/>
            <person name="Fluegel L."/>
            <person name="Davis C.M."/>
            <person name="Simpson J.R."/>
            <person name="Lauterbach L."/>
            <person name="Steele A.D."/>
            <person name="Gui C."/>
            <person name="Meng S."/>
            <person name="Li G."/>
            <person name="Viehrig K."/>
            <person name="Ye F."/>
            <person name="Su P."/>
            <person name="Kiefer A.F."/>
            <person name="Nichols A."/>
            <person name="Cepeda A.J."/>
            <person name="Yan W."/>
            <person name="Fan B."/>
            <person name="Jiang Y."/>
            <person name="Adhikari A."/>
            <person name="Zheng C.-J."/>
            <person name="Schuster L."/>
            <person name="Cowan T.M."/>
            <person name="Smanski M.J."/>
            <person name="Chevrette M.G."/>
            <person name="De Carvalho L.P.S."/>
            <person name="Shen B."/>
        </authorList>
    </citation>
    <scope>NUCLEOTIDE SEQUENCE [LARGE SCALE GENOMIC DNA]</scope>
    <source>
        <strain evidence="1 2">NPDC020327</strain>
    </source>
</reference>
<dbReference type="RefSeq" id="WP_398719703.1">
    <property type="nucleotide sequence ID" value="NZ_JBIRWE010000023.1"/>
</dbReference>
<organism evidence="1 2">
    <name type="scientific">Streptomyces pathocidini</name>
    <dbReference type="NCBI Taxonomy" id="1650571"/>
    <lineage>
        <taxon>Bacteria</taxon>
        <taxon>Bacillati</taxon>
        <taxon>Actinomycetota</taxon>
        <taxon>Actinomycetes</taxon>
        <taxon>Kitasatosporales</taxon>
        <taxon>Streptomycetaceae</taxon>
        <taxon>Streptomyces</taxon>
    </lineage>
</organism>
<keyword evidence="2" id="KW-1185">Reference proteome</keyword>
<evidence type="ECO:0000313" key="1">
    <source>
        <dbReference type="EMBL" id="MFI1967477.1"/>
    </source>
</evidence>
<evidence type="ECO:0000313" key="2">
    <source>
        <dbReference type="Proteomes" id="UP001611548"/>
    </source>
</evidence>
<dbReference type="EMBL" id="JBIRWE010000023">
    <property type="protein sequence ID" value="MFI1967477.1"/>
    <property type="molecule type" value="Genomic_DNA"/>
</dbReference>
<dbReference type="PANTHER" id="PTHR10948:SF23">
    <property type="entry name" value="TRANSPOSASE INSI FOR INSERTION SEQUENCE ELEMENT IS30A-RELATED"/>
    <property type="match status" value="1"/>
</dbReference>
<dbReference type="NCBIfam" id="NF033563">
    <property type="entry name" value="transpos_IS30"/>
    <property type="match status" value="1"/>
</dbReference>
<name>A0ABW7UY06_9ACTN</name>
<dbReference type="SUPFAM" id="SSF53098">
    <property type="entry name" value="Ribonuclease H-like"/>
    <property type="match status" value="1"/>
</dbReference>
<dbReference type="InterPro" id="IPR053392">
    <property type="entry name" value="Transposase_IS30-like"/>
</dbReference>
<gene>
    <name evidence="1" type="ORF">ACH429_25770</name>
</gene>
<proteinExistence type="predicted"/>
<dbReference type="InterPro" id="IPR012337">
    <property type="entry name" value="RNaseH-like_sf"/>
</dbReference>
<dbReference type="Proteomes" id="UP001611548">
    <property type="component" value="Unassembled WGS sequence"/>
</dbReference>
<comment type="caution">
    <text evidence="1">The sequence shown here is derived from an EMBL/GenBank/DDBJ whole genome shotgun (WGS) entry which is preliminary data.</text>
</comment>
<protein>
    <submittedName>
        <fullName evidence="1">IS30 family transposase</fullName>
    </submittedName>
</protein>